<dbReference type="InterPro" id="IPR010099">
    <property type="entry name" value="SDR39U1"/>
</dbReference>
<evidence type="ECO:0000259" key="2">
    <source>
        <dbReference type="Pfam" id="PF01370"/>
    </source>
</evidence>
<dbReference type="Pfam" id="PF01370">
    <property type="entry name" value="Epimerase"/>
    <property type="match status" value="1"/>
</dbReference>
<dbReference type="EMBL" id="SRSO01000017">
    <property type="protein sequence ID" value="TGV02012.1"/>
    <property type="molecule type" value="Genomic_DNA"/>
</dbReference>
<dbReference type="SUPFAM" id="SSF51735">
    <property type="entry name" value="NAD(P)-binding Rossmann-fold domains"/>
    <property type="match status" value="1"/>
</dbReference>
<comment type="caution">
    <text evidence="4">The sequence shown here is derived from an EMBL/GenBank/DDBJ whole genome shotgun (WGS) entry which is preliminary data.</text>
</comment>
<keyword evidence="5" id="KW-1185">Reference proteome</keyword>
<accession>A0A4S1DWY8</accession>
<dbReference type="AlphaFoldDB" id="A0A4S1DWY8"/>
<dbReference type="PANTHER" id="PTHR11092">
    <property type="entry name" value="SUGAR NUCLEOTIDE EPIMERASE RELATED"/>
    <property type="match status" value="1"/>
</dbReference>
<sequence length="300" mass="34073">MKTIIIAGGSGFLGQILEDYFTKKEYLVKILTRYPKRKNDIYWNAKDLGEWAKELEKTECLINLTGKSVGCRYTEENKKLIYNSRINPTHLLGLAINHCKNPPKIWMNSSTATIYKHSLDKEMTEEHGEIGDDFSMNIAKSWEQAFNSRTTPKTRKIILRTSIVLGKNGGALLILKNITKFGLGGKQGSGNQKVSWIHQLDFVKIIEFLINHKNLSGIFNLCVPKPTNNNTLMKSLRKVLLPLFGIPHSKPLLEFGAKIIGTETELVLKSRNVIPKRLLYNGYSFKYTNIESALFNLLNI</sequence>
<feature type="domain" description="DUF1731" evidence="3">
    <location>
        <begin position="264"/>
        <end position="294"/>
    </location>
</feature>
<dbReference type="InterPro" id="IPR036291">
    <property type="entry name" value="NAD(P)-bd_dom_sf"/>
</dbReference>
<reference evidence="4 5" key="1">
    <citation type="submission" date="2019-04" db="EMBL/GenBank/DDBJ databases">
        <authorList>
            <person name="Liu A."/>
        </authorList>
    </citation>
    <scope>NUCLEOTIDE SEQUENCE [LARGE SCALE GENOMIC DNA]</scope>
    <source>
        <strain evidence="4 5">RZ03</strain>
    </source>
</reference>
<dbReference type="PANTHER" id="PTHR11092:SF0">
    <property type="entry name" value="EPIMERASE FAMILY PROTEIN SDR39U1"/>
    <property type="match status" value="1"/>
</dbReference>
<dbReference type="InterPro" id="IPR013549">
    <property type="entry name" value="DUF1731"/>
</dbReference>
<protein>
    <submittedName>
        <fullName evidence="4">TIGR01777 family protein</fullName>
    </submittedName>
</protein>
<dbReference type="OrthoDB" id="9801773at2"/>
<feature type="domain" description="NAD-dependent epimerase/dehydratase" evidence="2">
    <location>
        <begin position="4"/>
        <end position="221"/>
    </location>
</feature>
<evidence type="ECO:0000313" key="4">
    <source>
        <dbReference type="EMBL" id="TGV02012.1"/>
    </source>
</evidence>
<dbReference type="RefSeq" id="WP_135877549.1">
    <property type="nucleotide sequence ID" value="NZ_SRSO01000017.1"/>
</dbReference>
<organism evidence="4 5">
    <name type="scientific">Flavivirga rizhaonensis</name>
    <dbReference type="NCBI Taxonomy" id="2559571"/>
    <lineage>
        <taxon>Bacteria</taxon>
        <taxon>Pseudomonadati</taxon>
        <taxon>Bacteroidota</taxon>
        <taxon>Flavobacteriia</taxon>
        <taxon>Flavobacteriales</taxon>
        <taxon>Flavobacteriaceae</taxon>
        <taxon>Flavivirga</taxon>
    </lineage>
</organism>
<evidence type="ECO:0000259" key="3">
    <source>
        <dbReference type="Pfam" id="PF08338"/>
    </source>
</evidence>
<dbReference type="Pfam" id="PF08338">
    <property type="entry name" value="DUF1731"/>
    <property type="match status" value="1"/>
</dbReference>
<dbReference type="NCBIfam" id="TIGR01777">
    <property type="entry name" value="yfcH"/>
    <property type="match status" value="1"/>
</dbReference>
<proteinExistence type="inferred from homology"/>
<comment type="similarity">
    <text evidence="1">Belongs to the NAD(P)-dependent epimerase/dehydratase family. SDR39U1 subfamily.</text>
</comment>
<evidence type="ECO:0000313" key="5">
    <source>
        <dbReference type="Proteomes" id="UP000307602"/>
    </source>
</evidence>
<gene>
    <name evidence="4" type="ORF">EM932_12575</name>
</gene>
<dbReference type="InterPro" id="IPR001509">
    <property type="entry name" value="Epimerase_deHydtase"/>
</dbReference>
<dbReference type="Proteomes" id="UP000307602">
    <property type="component" value="Unassembled WGS sequence"/>
</dbReference>
<evidence type="ECO:0000256" key="1">
    <source>
        <dbReference type="ARBA" id="ARBA00009353"/>
    </source>
</evidence>
<dbReference type="Gene3D" id="3.40.50.720">
    <property type="entry name" value="NAD(P)-binding Rossmann-like Domain"/>
    <property type="match status" value="1"/>
</dbReference>
<name>A0A4S1DWY8_9FLAO</name>